<dbReference type="AlphaFoldDB" id="A0A0G1RJP7"/>
<dbReference type="InterPro" id="IPR050736">
    <property type="entry name" value="Sensor_HK_Regulatory"/>
</dbReference>
<evidence type="ECO:0000256" key="8">
    <source>
        <dbReference type="SAM" id="Phobius"/>
    </source>
</evidence>
<evidence type="ECO:0000313" key="10">
    <source>
        <dbReference type="EMBL" id="KKU21140.1"/>
    </source>
</evidence>
<feature type="domain" description="Histidine kinase" evidence="9">
    <location>
        <begin position="97"/>
        <end position="316"/>
    </location>
</feature>
<dbReference type="SMART" id="SM00388">
    <property type="entry name" value="HisKA"/>
    <property type="match status" value="1"/>
</dbReference>
<accession>A0A0G1RJP7</accession>
<evidence type="ECO:0000259" key="9">
    <source>
        <dbReference type="PROSITE" id="PS50109"/>
    </source>
</evidence>
<dbReference type="PANTHER" id="PTHR43711">
    <property type="entry name" value="TWO-COMPONENT HISTIDINE KINASE"/>
    <property type="match status" value="1"/>
</dbReference>
<keyword evidence="6" id="KW-0902">Two-component regulatory system</keyword>
<dbReference type="InterPro" id="IPR036890">
    <property type="entry name" value="HATPase_C_sf"/>
</dbReference>
<dbReference type="InterPro" id="IPR003661">
    <property type="entry name" value="HisK_dim/P_dom"/>
</dbReference>
<evidence type="ECO:0000256" key="2">
    <source>
        <dbReference type="ARBA" id="ARBA00012438"/>
    </source>
</evidence>
<keyword evidence="7 8" id="KW-0472">Membrane</keyword>
<comment type="caution">
    <text evidence="10">The sequence shown here is derived from an EMBL/GenBank/DDBJ whole genome shotgun (WGS) entry which is preliminary data.</text>
</comment>
<reference evidence="10 11" key="1">
    <citation type="journal article" date="2015" name="Nature">
        <title>rRNA introns, odd ribosomes, and small enigmatic genomes across a large radiation of phyla.</title>
        <authorList>
            <person name="Brown C.T."/>
            <person name="Hug L.A."/>
            <person name="Thomas B.C."/>
            <person name="Sharon I."/>
            <person name="Castelle C.J."/>
            <person name="Singh A."/>
            <person name="Wilkins M.J."/>
            <person name="Williams K.H."/>
            <person name="Banfield J.F."/>
        </authorList>
    </citation>
    <scope>NUCLEOTIDE SEQUENCE [LARGE SCALE GENOMIC DNA]</scope>
</reference>
<comment type="catalytic activity">
    <reaction evidence="1">
        <text>ATP + protein L-histidine = ADP + protein N-phospho-L-histidine.</text>
        <dbReference type="EC" id="2.7.13.3"/>
    </reaction>
</comment>
<evidence type="ECO:0000256" key="4">
    <source>
        <dbReference type="ARBA" id="ARBA00022679"/>
    </source>
</evidence>
<keyword evidence="3" id="KW-0597">Phosphoprotein</keyword>
<dbReference type="PRINTS" id="PR00344">
    <property type="entry name" value="BCTRLSENSOR"/>
</dbReference>
<evidence type="ECO:0000256" key="3">
    <source>
        <dbReference type="ARBA" id="ARBA00022553"/>
    </source>
</evidence>
<dbReference type="PROSITE" id="PS50109">
    <property type="entry name" value="HIS_KIN"/>
    <property type="match status" value="1"/>
</dbReference>
<name>A0A0G1RJP7_9BACT</name>
<dbReference type="SUPFAM" id="SSF47384">
    <property type="entry name" value="Homodimeric domain of signal transducing histidine kinase"/>
    <property type="match status" value="1"/>
</dbReference>
<dbReference type="FunFam" id="3.30.565.10:FF:000006">
    <property type="entry name" value="Sensor histidine kinase WalK"/>
    <property type="match status" value="1"/>
</dbReference>
<dbReference type="InterPro" id="IPR004358">
    <property type="entry name" value="Sig_transdc_His_kin-like_C"/>
</dbReference>
<organism evidence="10 11">
    <name type="scientific">Candidatus Azambacteria bacterium GW2011_GWC1_46_13</name>
    <dbReference type="NCBI Taxonomy" id="1618619"/>
    <lineage>
        <taxon>Bacteria</taxon>
        <taxon>Candidatus Azamiibacteriota</taxon>
    </lineage>
</organism>
<evidence type="ECO:0000256" key="7">
    <source>
        <dbReference type="ARBA" id="ARBA00023136"/>
    </source>
</evidence>
<dbReference type="GO" id="GO:0000155">
    <property type="term" value="F:phosphorelay sensor kinase activity"/>
    <property type="evidence" value="ECO:0007669"/>
    <property type="project" value="InterPro"/>
</dbReference>
<dbReference type="Proteomes" id="UP000034569">
    <property type="component" value="Unassembled WGS sequence"/>
</dbReference>
<evidence type="ECO:0000256" key="5">
    <source>
        <dbReference type="ARBA" id="ARBA00022777"/>
    </source>
</evidence>
<evidence type="ECO:0000313" key="11">
    <source>
        <dbReference type="Proteomes" id="UP000034569"/>
    </source>
</evidence>
<dbReference type="SUPFAM" id="SSF55874">
    <property type="entry name" value="ATPase domain of HSP90 chaperone/DNA topoisomerase II/histidine kinase"/>
    <property type="match status" value="1"/>
</dbReference>
<keyword evidence="5 10" id="KW-0418">Kinase</keyword>
<dbReference type="CDD" id="cd00082">
    <property type="entry name" value="HisKA"/>
    <property type="match status" value="1"/>
</dbReference>
<dbReference type="InterPro" id="IPR036097">
    <property type="entry name" value="HisK_dim/P_sf"/>
</dbReference>
<evidence type="ECO:0000256" key="6">
    <source>
        <dbReference type="ARBA" id="ARBA00023012"/>
    </source>
</evidence>
<keyword evidence="4 10" id="KW-0808">Transferase</keyword>
<dbReference type="Pfam" id="PF00512">
    <property type="entry name" value="HisKA"/>
    <property type="match status" value="1"/>
</dbReference>
<feature type="transmembrane region" description="Helical" evidence="8">
    <location>
        <begin position="29"/>
        <end position="49"/>
    </location>
</feature>
<dbReference type="InterPro" id="IPR005467">
    <property type="entry name" value="His_kinase_dom"/>
</dbReference>
<dbReference type="InterPro" id="IPR003594">
    <property type="entry name" value="HATPase_dom"/>
</dbReference>
<dbReference type="CDD" id="cd00075">
    <property type="entry name" value="HATPase"/>
    <property type="match status" value="1"/>
</dbReference>
<proteinExistence type="predicted"/>
<dbReference type="PANTHER" id="PTHR43711:SF31">
    <property type="entry name" value="HISTIDINE KINASE"/>
    <property type="match status" value="1"/>
</dbReference>
<dbReference type="FunFam" id="1.10.287.130:FF:000001">
    <property type="entry name" value="Two-component sensor histidine kinase"/>
    <property type="match status" value="1"/>
</dbReference>
<protein>
    <recommendedName>
        <fullName evidence="2">histidine kinase</fullName>
        <ecNumber evidence="2">2.7.13.3</ecNumber>
    </recommendedName>
</protein>
<dbReference type="EMBL" id="LCLU01000030">
    <property type="protein sequence ID" value="KKU21140.1"/>
    <property type="molecule type" value="Genomic_DNA"/>
</dbReference>
<keyword evidence="8" id="KW-1133">Transmembrane helix</keyword>
<gene>
    <name evidence="10" type="ORF">UX33_C0030G0008</name>
</gene>
<dbReference type="EC" id="2.7.13.3" evidence="2"/>
<dbReference type="Gene3D" id="1.10.287.130">
    <property type="match status" value="1"/>
</dbReference>
<evidence type="ECO:0000256" key="1">
    <source>
        <dbReference type="ARBA" id="ARBA00000085"/>
    </source>
</evidence>
<dbReference type="Gene3D" id="3.30.565.10">
    <property type="entry name" value="Histidine kinase-like ATPase, C-terminal domain"/>
    <property type="match status" value="1"/>
</dbReference>
<sequence length="316" mass="35914">MAIKETLQRLNFFAECRKYRIGPWSCPPFLFMMMGSVIIFAMLGTFVLAKRYIEEPEVVALFVIIITIILLVIDYAILSGVRQISEANILKSEFVNLVSHQLRAPLSSLRWSLSLLLKERIGKFEPKQIEFLQIIQDSSTRMIKLVNDLLDVSRIEAGALQVRKVPFSLTEISQKIINDLSGLARAYNIEVVFENQIEHPSVIGDPDRVAMVIQNLLDNAIKYTRSAGQVAIAISQDDSYLKWQIKDQGVGIPEAQQRYVFQKFFRSENIMRYQTVGSGLGLYLAKSIIEHLNGEIGFSSKESEGSTFWFTLPIKK</sequence>
<keyword evidence="8" id="KW-0812">Transmembrane</keyword>
<dbReference type="Pfam" id="PF02518">
    <property type="entry name" value="HATPase_c"/>
    <property type="match status" value="1"/>
</dbReference>
<dbReference type="SMART" id="SM00387">
    <property type="entry name" value="HATPase_c"/>
    <property type="match status" value="1"/>
</dbReference>
<feature type="transmembrane region" description="Helical" evidence="8">
    <location>
        <begin position="58"/>
        <end position="78"/>
    </location>
</feature>